<evidence type="ECO:0000256" key="1">
    <source>
        <dbReference type="SAM" id="SignalP"/>
    </source>
</evidence>
<organism evidence="2 3">
    <name type="scientific">Candidatus Viadribacter manganicus</name>
    <dbReference type="NCBI Taxonomy" id="1759059"/>
    <lineage>
        <taxon>Bacteria</taxon>
        <taxon>Pseudomonadati</taxon>
        <taxon>Pseudomonadota</taxon>
        <taxon>Alphaproteobacteria</taxon>
        <taxon>Hyphomonadales</taxon>
        <taxon>Hyphomonadaceae</taxon>
        <taxon>Candidatus Viadribacter</taxon>
    </lineage>
</organism>
<protein>
    <submittedName>
        <fullName evidence="2">Uncharacterized protein</fullName>
    </submittedName>
</protein>
<evidence type="ECO:0000313" key="3">
    <source>
        <dbReference type="Proteomes" id="UP000092498"/>
    </source>
</evidence>
<gene>
    <name evidence="2" type="ORF">ATE48_04105</name>
</gene>
<name>A0A1B1AF42_9PROT</name>
<dbReference type="KEGG" id="cbot:ATE48_04105"/>
<dbReference type="RefSeq" id="WP_066768074.1">
    <property type="nucleotide sequence ID" value="NZ_CP013244.1"/>
</dbReference>
<keyword evidence="3" id="KW-1185">Reference proteome</keyword>
<accession>A0A1B1AF42</accession>
<feature type="chain" id="PRO_5008518686" evidence="1">
    <location>
        <begin position="22"/>
        <end position="116"/>
    </location>
</feature>
<evidence type="ECO:0000313" key="2">
    <source>
        <dbReference type="EMBL" id="ANP45155.1"/>
    </source>
</evidence>
<dbReference type="Proteomes" id="UP000092498">
    <property type="component" value="Chromosome"/>
</dbReference>
<reference evidence="2 3" key="1">
    <citation type="submission" date="2015-11" db="EMBL/GenBank/DDBJ databases">
        <title>Whole-Genome Sequence of Candidatus Oderbacter manganicum from the National Park Lower Oder Valley, Germany.</title>
        <authorList>
            <person name="Braun B."/>
            <person name="Liere K."/>
            <person name="Szewzyk U."/>
        </authorList>
    </citation>
    <scope>NUCLEOTIDE SEQUENCE [LARGE SCALE GENOMIC DNA]</scope>
    <source>
        <strain evidence="2 3">OTSz_A_272</strain>
    </source>
</reference>
<proteinExistence type="predicted"/>
<dbReference type="AlphaFoldDB" id="A0A1B1AF42"/>
<dbReference type="EMBL" id="CP013244">
    <property type="protein sequence ID" value="ANP45155.1"/>
    <property type="molecule type" value="Genomic_DNA"/>
</dbReference>
<sequence length="116" mass="11878">MKKFAVALALGAALIAGPAFADTMQNTYGNTIVVTYANGSQAQYHFNADGTFTAVAPGGSQMAGRYTAEGDQLCLIPPSGAAPQCTTIATDKNVGDTWTQSATDGSTISVELRAGR</sequence>
<dbReference type="InParanoid" id="A0A1B1AF42"/>
<dbReference type="STRING" id="1759059.ATE48_04105"/>
<feature type="signal peptide" evidence="1">
    <location>
        <begin position="1"/>
        <end position="21"/>
    </location>
</feature>
<keyword evidence="1" id="KW-0732">Signal</keyword>